<protein>
    <submittedName>
        <fullName evidence="1">Elongation factor P hydroxylase</fullName>
    </submittedName>
</protein>
<evidence type="ECO:0000313" key="2">
    <source>
        <dbReference type="Proteomes" id="UP000679722"/>
    </source>
</evidence>
<dbReference type="EMBL" id="JAGSSV010000024">
    <property type="protein sequence ID" value="MBR7889928.1"/>
    <property type="molecule type" value="Genomic_DNA"/>
</dbReference>
<sequence>MAFVNATQLVTAFDACFFANFNTRLIGGADEPLYVPISNEQPAKIFFRFDYVSSALHEISHWCIAGKKRRTLEDYGYWYESDTRDLTKQQRFESVEVVPQAVECILHWSAGLPFRVSVDNLSLPDYDASEFAHTVYQQVERYLCKYALPERARIFAHYLLAQRHPDYHLSGFLQQQYENNCR</sequence>
<evidence type="ECO:0000313" key="1">
    <source>
        <dbReference type="EMBL" id="MBR7889928.1"/>
    </source>
</evidence>
<reference evidence="2" key="2">
    <citation type="submission" date="2023-07" db="EMBL/GenBank/DDBJ databases">
        <title>Marinomonas vulgaris A79, complete genome.</title>
        <authorList>
            <person name="Ying J.-J."/>
        </authorList>
    </citation>
    <scope>NUCLEOTIDE SEQUENCE [LARGE SCALE GENOMIC DNA]</scope>
    <source>
        <strain evidence="2">A79</strain>
    </source>
</reference>
<gene>
    <name evidence="1" type="ORF">J9B83_13455</name>
</gene>
<keyword evidence="1" id="KW-0648">Protein biosynthesis</keyword>
<proteinExistence type="predicted"/>
<reference evidence="1 2" key="1">
    <citation type="submission" date="2021-04" db="EMBL/GenBank/DDBJ databases">
        <authorList>
            <person name="Sun C."/>
        </authorList>
    </citation>
    <scope>NUCLEOTIDE SEQUENCE [LARGE SCALE GENOMIC DNA]</scope>
    <source>
        <strain evidence="1 2">A79</strain>
    </source>
</reference>
<accession>A0ABS5HE66</accession>
<dbReference type="GO" id="GO:0003746">
    <property type="term" value="F:translation elongation factor activity"/>
    <property type="evidence" value="ECO:0007669"/>
    <property type="project" value="UniProtKB-KW"/>
</dbReference>
<dbReference type="Proteomes" id="UP000679722">
    <property type="component" value="Unassembled WGS sequence"/>
</dbReference>
<keyword evidence="1" id="KW-0251">Elongation factor</keyword>
<comment type="caution">
    <text evidence="1">The sequence shown here is derived from an EMBL/GenBank/DDBJ whole genome shotgun (WGS) entry which is preliminary data.</text>
</comment>
<dbReference type="Pfam" id="PF04315">
    <property type="entry name" value="EpmC"/>
    <property type="match status" value="1"/>
</dbReference>
<keyword evidence="2" id="KW-1185">Reference proteome</keyword>
<name>A0ABS5HE66_9GAMM</name>
<dbReference type="InterPro" id="IPR007411">
    <property type="entry name" value="EpmC"/>
</dbReference>
<organism evidence="1 2">
    <name type="scientific">Marinomonas vulgaris</name>
    <dbReference type="NCBI Taxonomy" id="2823372"/>
    <lineage>
        <taxon>Bacteria</taxon>
        <taxon>Pseudomonadati</taxon>
        <taxon>Pseudomonadota</taxon>
        <taxon>Gammaproteobacteria</taxon>
        <taxon>Oceanospirillales</taxon>
        <taxon>Oceanospirillaceae</taxon>
        <taxon>Marinomonas</taxon>
    </lineage>
</organism>